<organism evidence="2 3">
    <name type="scientific">Potamilus streckersoni</name>
    <dbReference type="NCBI Taxonomy" id="2493646"/>
    <lineage>
        <taxon>Eukaryota</taxon>
        <taxon>Metazoa</taxon>
        <taxon>Spiralia</taxon>
        <taxon>Lophotrochozoa</taxon>
        <taxon>Mollusca</taxon>
        <taxon>Bivalvia</taxon>
        <taxon>Autobranchia</taxon>
        <taxon>Heteroconchia</taxon>
        <taxon>Palaeoheterodonta</taxon>
        <taxon>Unionida</taxon>
        <taxon>Unionoidea</taxon>
        <taxon>Unionidae</taxon>
        <taxon>Ambleminae</taxon>
        <taxon>Lampsilini</taxon>
        <taxon>Potamilus</taxon>
    </lineage>
</organism>
<feature type="chain" id="PRO_5042124250" evidence="1">
    <location>
        <begin position="20"/>
        <end position="56"/>
    </location>
</feature>
<dbReference type="Proteomes" id="UP001195483">
    <property type="component" value="Unassembled WGS sequence"/>
</dbReference>
<keyword evidence="3" id="KW-1185">Reference proteome</keyword>
<proteinExistence type="predicted"/>
<accession>A0AAE0W3K2</accession>
<keyword evidence="1" id="KW-0732">Signal</keyword>
<reference evidence="2" key="2">
    <citation type="journal article" date="2021" name="Genome Biol. Evol.">
        <title>Developing a high-quality reference genome for a parasitic bivalve with doubly uniparental inheritance (Bivalvia: Unionida).</title>
        <authorList>
            <person name="Smith C.H."/>
        </authorList>
    </citation>
    <scope>NUCLEOTIDE SEQUENCE</scope>
    <source>
        <strain evidence="2">CHS0354</strain>
        <tissue evidence="2">Mantle</tissue>
    </source>
</reference>
<gene>
    <name evidence="2" type="ORF">CHS0354_029966</name>
</gene>
<dbReference type="EMBL" id="JAEAOA010001787">
    <property type="protein sequence ID" value="KAK3600196.1"/>
    <property type="molecule type" value="Genomic_DNA"/>
</dbReference>
<name>A0AAE0W3K2_9BIVA</name>
<feature type="signal peptide" evidence="1">
    <location>
        <begin position="1"/>
        <end position="19"/>
    </location>
</feature>
<reference evidence="2" key="3">
    <citation type="submission" date="2023-05" db="EMBL/GenBank/DDBJ databases">
        <authorList>
            <person name="Smith C.H."/>
        </authorList>
    </citation>
    <scope>NUCLEOTIDE SEQUENCE</scope>
    <source>
        <strain evidence="2">CHS0354</strain>
        <tissue evidence="2">Mantle</tissue>
    </source>
</reference>
<feature type="non-terminal residue" evidence="2">
    <location>
        <position position="56"/>
    </location>
</feature>
<sequence length="56" mass="6240">MLSLALWLMSRAAQLIILAIHHSSISSSHQIHHHLPALSTRSPKVLNDYDNELASN</sequence>
<protein>
    <submittedName>
        <fullName evidence="2">Uncharacterized protein</fullName>
    </submittedName>
</protein>
<dbReference type="AlphaFoldDB" id="A0AAE0W3K2"/>
<evidence type="ECO:0000256" key="1">
    <source>
        <dbReference type="SAM" id="SignalP"/>
    </source>
</evidence>
<reference evidence="2" key="1">
    <citation type="journal article" date="2021" name="Genome Biol. Evol.">
        <title>A High-Quality Reference Genome for a Parasitic Bivalve with Doubly Uniparental Inheritance (Bivalvia: Unionida).</title>
        <authorList>
            <person name="Smith C.H."/>
        </authorList>
    </citation>
    <scope>NUCLEOTIDE SEQUENCE</scope>
    <source>
        <strain evidence="2">CHS0354</strain>
    </source>
</reference>
<evidence type="ECO:0000313" key="2">
    <source>
        <dbReference type="EMBL" id="KAK3600196.1"/>
    </source>
</evidence>
<comment type="caution">
    <text evidence="2">The sequence shown here is derived from an EMBL/GenBank/DDBJ whole genome shotgun (WGS) entry which is preliminary data.</text>
</comment>
<evidence type="ECO:0000313" key="3">
    <source>
        <dbReference type="Proteomes" id="UP001195483"/>
    </source>
</evidence>